<dbReference type="EMBL" id="KN847478">
    <property type="protein sequence ID" value="KIX04936.1"/>
    <property type="molecule type" value="Genomic_DNA"/>
</dbReference>
<proteinExistence type="predicted"/>
<organism evidence="3 4">
    <name type="scientific">Rhinocladiella mackenziei CBS 650.93</name>
    <dbReference type="NCBI Taxonomy" id="1442369"/>
    <lineage>
        <taxon>Eukaryota</taxon>
        <taxon>Fungi</taxon>
        <taxon>Dikarya</taxon>
        <taxon>Ascomycota</taxon>
        <taxon>Pezizomycotina</taxon>
        <taxon>Eurotiomycetes</taxon>
        <taxon>Chaetothyriomycetidae</taxon>
        <taxon>Chaetothyriales</taxon>
        <taxon>Herpotrichiellaceae</taxon>
        <taxon>Rhinocladiella</taxon>
    </lineage>
</organism>
<evidence type="ECO:0000256" key="1">
    <source>
        <dbReference type="SAM" id="SignalP"/>
    </source>
</evidence>
<accession>A0A0D2IP60</accession>
<evidence type="ECO:0000259" key="2">
    <source>
        <dbReference type="Pfam" id="PF16862"/>
    </source>
</evidence>
<dbReference type="SUPFAM" id="SSF51445">
    <property type="entry name" value="(Trans)glycosidases"/>
    <property type="match status" value="1"/>
</dbReference>
<dbReference type="InterPro" id="IPR017853">
    <property type="entry name" value="GH"/>
</dbReference>
<dbReference type="Gene3D" id="3.20.20.80">
    <property type="entry name" value="Glycosidases"/>
    <property type="match status" value="1"/>
</dbReference>
<dbReference type="PANTHER" id="PTHR36183">
    <property type="entry name" value="BETA-GLUCURONIDASE"/>
    <property type="match status" value="1"/>
</dbReference>
<keyword evidence="1" id="KW-0732">Signal</keyword>
<dbReference type="InterPro" id="IPR031728">
    <property type="entry name" value="GlcAase_C"/>
</dbReference>
<feature type="signal peptide" evidence="1">
    <location>
        <begin position="1"/>
        <end position="18"/>
    </location>
</feature>
<dbReference type="Proteomes" id="UP000053617">
    <property type="component" value="Unassembled WGS sequence"/>
</dbReference>
<protein>
    <submittedName>
        <fullName evidence="3">Rhinocladiella mackenziei CBS 650.93 unplaced genomic scaffold supercont1.4, whole genome shotgun sequence</fullName>
    </submittedName>
</protein>
<feature type="domain" description="Beta-glucuronidase C-terminal" evidence="2">
    <location>
        <begin position="423"/>
        <end position="540"/>
    </location>
</feature>
<keyword evidence="4" id="KW-1185">Reference proteome</keyword>
<evidence type="ECO:0000313" key="4">
    <source>
        <dbReference type="Proteomes" id="UP000053617"/>
    </source>
</evidence>
<sequence length="545" mass="58818">MYITAAVVILSCALYAAAEQGAVTTSIGAITVSPTPSLPTGTVPTVDPAFAGFAFEARSFWYYAGPDGKPNKFSQNLVQAITNKTKTTPIIRVGGTSLDNSFGYDPNQEEPIIPPNSTSGIPRDLTFGPSYLSAFANFPEARYILDVPFAKENHSNSLLFIEEASRIIGSEKIFAIELGNEVNLYPGGNRPGDWNISDYVSQWTKWTSDIDKSLNMTDKTKIWQAAAISAMTTNSLLPNFKPNNPWEIPSIFDQAGLVKEAPRIKSASIHYYQTKVDENTTLQSDIMNHTAITVGSKKISEAASYLNNLNDRIPLALAEVGSSLGNGSSNANLQAVLGSALWQADFMLQQMSIGVNKINSQSGVVFDFSLWSVNFSTPSQPRNDSVLAPFYGQIFAAEFIGSRGSVQVKELELKGVESDVLSAYGSYESGKLAKVAVVNMQFWSGKSDCSSSQSSSSRPVQNVVISVPANVKSAQFKTLTSPCGADAYANEGITWGGMSWNTDENDGVGKQVMSDHESVRSVLATNRTIRVPVAASEAVMIYLEE</sequence>
<dbReference type="HOGENOM" id="CLU_022148_0_0_1"/>
<dbReference type="GeneID" id="25293878"/>
<dbReference type="InterPro" id="IPR013780">
    <property type="entry name" value="Glyco_hydro_b"/>
</dbReference>
<feature type="chain" id="PRO_5002244657" evidence="1">
    <location>
        <begin position="19"/>
        <end position="545"/>
    </location>
</feature>
<dbReference type="Gene3D" id="2.60.40.1180">
    <property type="entry name" value="Golgi alpha-mannosidase II"/>
    <property type="match status" value="1"/>
</dbReference>
<name>A0A0D2IP60_9EURO</name>
<dbReference type="InterPro" id="IPR052974">
    <property type="entry name" value="GH79_Enzymes"/>
</dbReference>
<dbReference type="AlphaFoldDB" id="A0A0D2IP60"/>
<dbReference type="PANTHER" id="PTHR36183:SF2">
    <property type="entry name" value="BETA-GLUCURONIDASE C-TERMINAL DOMAIN-CONTAINING PROTEIN"/>
    <property type="match status" value="1"/>
</dbReference>
<reference evidence="3 4" key="1">
    <citation type="submission" date="2015-01" db="EMBL/GenBank/DDBJ databases">
        <title>The Genome Sequence of Rhinocladiella mackenzie CBS 650.93.</title>
        <authorList>
            <consortium name="The Broad Institute Genomics Platform"/>
            <person name="Cuomo C."/>
            <person name="de Hoog S."/>
            <person name="Gorbushina A."/>
            <person name="Stielow B."/>
            <person name="Teixiera M."/>
            <person name="Abouelleil A."/>
            <person name="Chapman S.B."/>
            <person name="Priest M."/>
            <person name="Young S.K."/>
            <person name="Wortman J."/>
            <person name="Nusbaum C."/>
            <person name="Birren B."/>
        </authorList>
    </citation>
    <scope>NUCLEOTIDE SEQUENCE [LARGE SCALE GENOMIC DNA]</scope>
    <source>
        <strain evidence="3 4">CBS 650.93</strain>
    </source>
</reference>
<dbReference type="RefSeq" id="XP_013272072.1">
    <property type="nucleotide sequence ID" value="XM_013416618.1"/>
</dbReference>
<dbReference type="OrthoDB" id="2796951at2759"/>
<dbReference type="Pfam" id="PF16862">
    <property type="entry name" value="Glyco_hydro_79C"/>
    <property type="match status" value="1"/>
</dbReference>
<evidence type="ECO:0000313" key="3">
    <source>
        <dbReference type="EMBL" id="KIX04936.1"/>
    </source>
</evidence>
<dbReference type="VEuPathDB" id="FungiDB:Z518_05807"/>
<gene>
    <name evidence="3" type="ORF">Z518_05807</name>
</gene>